<dbReference type="EMBL" id="JAVRQU010000025">
    <property type="protein sequence ID" value="KAK5690387.1"/>
    <property type="molecule type" value="Genomic_DNA"/>
</dbReference>
<dbReference type="Proteomes" id="UP001310594">
    <property type="component" value="Unassembled WGS sequence"/>
</dbReference>
<organism evidence="1 2">
    <name type="scientific">Elasticomyces elasticus</name>
    <dbReference type="NCBI Taxonomy" id="574655"/>
    <lineage>
        <taxon>Eukaryota</taxon>
        <taxon>Fungi</taxon>
        <taxon>Dikarya</taxon>
        <taxon>Ascomycota</taxon>
        <taxon>Pezizomycotina</taxon>
        <taxon>Dothideomycetes</taxon>
        <taxon>Dothideomycetidae</taxon>
        <taxon>Mycosphaerellales</taxon>
        <taxon>Teratosphaeriaceae</taxon>
        <taxon>Elasticomyces</taxon>
    </lineage>
</organism>
<proteinExistence type="predicted"/>
<protein>
    <submittedName>
        <fullName evidence="1">Uncharacterized protein</fullName>
    </submittedName>
</protein>
<dbReference type="Gene3D" id="1.10.10.10">
    <property type="entry name" value="Winged helix-like DNA-binding domain superfamily/Winged helix DNA-binding domain"/>
    <property type="match status" value="1"/>
</dbReference>
<evidence type="ECO:0000313" key="1">
    <source>
        <dbReference type="EMBL" id="KAK5690387.1"/>
    </source>
</evidence>
<accession>A0AAN7VWZ8</accession>
<dbReference type="SUPFAM" id="SSF46785">
    <property type="entry name" value="Winged helix' DNA-binding domain"/>
    <property type="match status" value="1"/>
</dbReference>
<dbReference type="Gene3D" id="3.40.50.150">
    <property type="entry name" value="Vaccinia Virus protein VP39"/>
    <property type="match status" value="1"/>
</dbReference>
<dbReference type="InterPro" id="IPR029063">
    <property type="entry name" value="SAM-dependent_MTases_sf"/>
</dbReference>
<dbReference type="InterPro" id="IPR036390">
    <property type="entry name" value="WH_DNA-bd_sf"/>
</dbReference>
<dbReference type="AlphaFoldDB" id="A0AAN7VWZ8"/>
<gene>
    <name evidence="1" type="ORF">LTR97_012255</name>
</gene>
<name>A0AAN7VWZ8_9PEZI</name>
<dbReference type="PANTHER" id="PTHR43712">
    <property type="entry name" value="PUTATIVE (AFU_ORTHOLOGUE AFUA_4G14580)-RELATED"/>
    <property type="match status" value="1"/>
</dbReference>
<reference evidence="1" key="1">
    <citation type="submission" date="2023-08" db="EMBL/GenBank/DDBJ databases">
        <title>Black Yeasts Isolated from many extreme environments.</title>
        <authorList>
            <person name="Coleine C."/>
            <person name="Stajich J.E."/>
            <person name="Selbmann L."/>
        </authorList>
    </citation>
    <scope>NUCLEOTIDE SEQUENCE</scope>
    <source>
        <strain evidence="1">CCFEE 5810</strain>
    </source>
</reference>
<comment type="caution">
    <text evidence="1">The sequence shown here is derived from an EMBL/GenBank/DDBJ whole genome shotgun (WGS) entry which is preliminary data.</text>
</comment>
<dbReference type="InterPro" id="IPR036388">
    <property type="entry name" value="WH-like_DNA-bd_sf"/>
</dbReference>
<dbReference type="PANTHER" id="PTHR43712:SF15">
    <property type="entry name" value="MONODICTYPHENONE CLUSTER TRANSCRIPTIONAL COACTIVATOR MDPA"/>
    <property type="match status" value="1"/>
</dbReference>
<evidence type="ECO:0000313" key="2">
    <source>
        <dbReference type="Proteomes" id="UP001310594"/>
    </source>
</evidence>
<sequence>MGSALDAWTNDLMGSRNDKQTPSSCNQGPSPTKFLQHLAGQVQLLACLKWLGEFQITAIIPLEGSISALDVAALCGVPDRDLYRVVRMAATAGFLHEPQPGRIAHTALSSAFVTRFSLQDASMFLAENAAPTALHMATAQPHHDHPGSESAYAVASNTSTPFHSAIADEERLQRQYSAYRKCSEDAEDSVPQVLLRLNWRSMGSACVVDACAQSTDLADALAENFPSLRFIVQTPTEGDCLNGPAACSERITMQRKTPNGQQLVKDALVYIIRIPTLGPAPYPQLRSELKAHLPILRGNPSATLIVAPPLLPEPGSVDPSVESLARLRDLSNLQFTSECKMELSELITVINSVRDDSGRLVAANMLRFRSGATSAVSVKYEYEYDMNNFYNMA</sequence>